<evidence type="ECO:0000256" key="5">
    <source>
        <dbReference type="ARBA" id="ARBA00022777"/>
    </source>
</evidence>
<keyword evidence="5 14" id="KW-0418">Kinase</keyword>
<dbReference type="AlphaFoldDB" id="A0A6I8VLH5"/>
<evidence type="ECO:0000256" key="10">
    <source>
        <dbReference type="SAM" id="MobiDB-lite"/>
    </source>
</evidence>
<dbReference type="EC" id="2.7.11.1" evidence="1"/>
<dbReference type="Gene3D" id="1.10.510.10">
    <property type="entry name" value="Transferase(Phosphotransferase) domain 1"/>
    <property type="match status" value="2"/>
</dbReference>
<accession>A0A6I8VLH5</accession>
<evidence type="ECO:0000256" key="2">
    <source>
        <dbReference type="ARBA" id="ARBA00022527"/>
    </source>
</evidence>
<comment type="catalytic activity">
    <reaction evidence="7">
        <text>L-threonyl-[protein] + ATP = O-phospho-L-threonyl-[protein] + ADP + H(+)</text>
        <dbReference type="Rhea" id="RHEA:46608"/>
        <dbReference type="Rhea" id="RHEA-COMP:11060"/>
        <dbReference type="Rhea" id="RHEA-COMP:11605"/>
        <dbReference type="ChEBI" id="CHEBI:15378"/>
        <dbReference type="ChEBI" id="CHEBI:30013"/>
        <dbReference type="ChEBI" id="CHEBI:30616"/>
        <dbReference type="ChEBI" id="CHEBI:61977"/>
        <dbReference type="ChEBI" id="CHEBI:456216"/>
        <dbReference type="EC" id="2.7.11.1"/>
    </reaction>
</comment>
<dbReference type="GO" id="GO:0005634">
    <property type="term" value="C:nucleus"/>
    <property type="evidence" value="ECO:0007669"/>
    <property type="project" value="TreeGrafter"/>
</dbReference>
<proteinExistence type="predicted"/>
<dbReference type="InterPro" id="IPR017441">
    <property type="entry name" value="Protein_kinase_ATP_BS"/>
</dbReference>
<name>A0A6I8VLH5_DROPS</name>
<dbReference type="InterPro" id="IPR011009">
    <property type="entry name" value="Kinase-like_dom_sf"/>
</dbReference>
<feature type="domain" description="Protein kinase" evidence="12">
    <location>
        <begin position="279"/>
        <end position="752"/>
    </location>
</feature>
<dbReference type="PROSITE" id="PS50011">
    <property type="entry name" value="PROTEIN_KINASE_DOM"/>
    <property type="match status" value="1"/>
</dbReference>
<dbReference type="GO" id="GO:0000245">
    <property type="term" value="P:spliceosomal complex assembly"/>
    <property type="evidence" value="ECO:0007669"/>
    <property type="project" value="TreeGrafter"/>
</dbReference>
<keyword evidence="6 9" id="KW-0067">ATP-binding</keyword>
<feature type="region of interest" description="Disordered" evidence="10">
    <location>
        <begin position="461"/>
        <end position="491"/>
    </location>
</feature>
<dbReference type="GO" id="GO:0050684">
    <property type="term" value="P:regulation of mRNA processing"/>
    <property type="evidence" value="ECO:0007669"/>
    <property type="project" value="TreeGrafter"/>
</dbReference>
<evidence type="ECO:0000256" key="6">
    <source>
        <dbReference type="ARBA" id="ARBA00022840"/>
    </source>
</evidence>
<dbReference type="InterPro" id="IPR000719">
    <property type="entry name" value="Prot_kinase_dom"/>
</dbReference>
<dbReference type="SUPFAM" id="SSF56112">
    <property type="entry name" value="Protein kinase-like (PK-like)"/>
    <property type="match status" value="1"/>
</dbReference>
<dbReference type="FunFam" id="1.10.510.10:FF:000503">
    <property type="entry name" value="Uncharacterized protein, isoform D"/>
    <property type="match status" value="1"/>
</dbReference>
<dbReference type="GO" id="GO:0005524">
    <property type="term" value="F:ATP binding"/>
    <property type="evidence" value="ECO:0007669"/>
    <property type="project" value="UniProtKB-UniRule"/>
</dbReference>
<evidence type="ECO:0000256" key="8">
    <source>
        <dbReference type="ARBA" id="ARBA00048679"/>
    </source>
</evidence>
<evidence type="ECO:0000256" key="9">
    <source>
        <dbReference type="PROSITE-ProRule" id="PRU10141"/>
    </source>
</evidence>
<evidence type="ECO:0000256" key="3">
    <source>
        <dbReference type="ARBA" id="ARBA00022679"/>
    </source>
</evidence>
<dbReference type="Proteomes" id="UP000001819">
    <property type="component" value="Chromosome X"/>
</dbReference>
<dbReference type="PROSITE" id="PS00108">
    <property type="entry name" value="PROTEIN_KINASE_ST"/>
    <property type="match status" value="1"/>
</dbReference>
<dbReference type="Pfam" id="PF00069">
    <property type="entry name" value="Pkinase"/>
    <property type="match status" value="2"/>
</dbReference>
<keyword evidence="4 9" id="KW-0547">Nucleotide-binding</keyword>
<dbReference type="GO" id="GO:0004674">
    <property type="term" value="F:protein serine/threonine kinase activity"/>
    <property type="evidence" value="ECO:0007669"/>
    <property type="project" value="UniProtKB-KW"/>
</dbReference>
<keyword evidence="3" id="KW-0808">Transferase</keyword>
<evidence type="ECO:0000256" key="7">
    <source>
        <dbReference type="ARBA" id="ARBA00047899"/>
    </source>
</evidence>
<dbReference type="FunFam" id="3.30.200.20:FF:000322">
    <property type="entry name" value="Uncharacterized protein, isoform D"/>
    <property type="match status" value="1"/>
</dbReference>
<feature type="compositionally biased region" description="Low complexity" evidence="10">
    <location>
        <begin position="470"/>
        <end position="491"/>
    </location>
</feature>
<keyword evidence="11" id="KW-1133">Transmembrane helix</keyword>
<dbReference type="CDD" id="cd14136">
    <property type="entry name" value="STKc_SRPK"/>
    <property type="match status" value="1"/>
</dbReference>
<protein>
    <recommendedName>
        <fullName evidence="1">non-specific serine/threonine protein kinase</fullName>
        <ecNumber evidence="1">2.7.11.1</ecNumber>
    </recommendedName>
</protein>
<dbReference type="PROSITE" id="PS00107">
    <property type="entry name" value="PROTEIN_KINASE_ATP"/>
    <property type="match status" value="1"/>
</dbReference>
<dbReference type="Gene3D" id="3.30.200.20">
    <property type="entry name" value="Phosphorylase Kinase, domain 1"/>
    <property type="match status" value="1"/>
</dbReference>
<organism evidence="13 14">
    <name type="scientific">Drosophila pseudoobscura pseudoobscura</name>
    <name type="common">Fruit fly</name>
    <dbReference type="NCBI Taxonomy" id="46245"/>
    <lineage>
        <taxon>Eukaryota</taxon>
        <taxon>Metazoa</taxon>
        <taxon>Ecdysozoa</taxon>
        <taxon>Arthropoda</taxon>
        <taxon>Hexapoda</taxon>
        <taxon>Insecta</taxon>
        <taxon>Pterygota</taxon>
        <taxon>Neoptera</taxon>
        <taxon>Endopterygota</taxon>
        <taxon>Diptera</taxon>
        <taxon>Brachycera</taxon>
        <taxon>Muscomorpha</taxon>
        <taxon>Ephydroidea</taxon>
        <taxon>Drosophilidae</taxon>
        <taxon>Drosophila</taxon>
        <taxon>Sophophora</taxon>
    </lineage>
</organism>
<keyword evidence="11" id="KW-0812">Transmembrane</keyword>
<comment type="catalytic activity">
    <reaction evidence="8">
        <text>L-seryl-[protein] + ATP = O-phospho-L-seryl-[protein] + ADP + H(+)</text>
        <dbReference type="Rhea" id="RHEA:17989"/>
        <dbReference type="Rhea" id="RHEA-COMP:9863"/>
        <dbReference type="Rhea" id="RHEA-COMP:11604"/>
        <dbReference type="ChEBI" id="CHEBI:15378"/>
        <dbReference type="ChEBI" id="CHEBI:29999"/>
        <dbReference type="ChEBI" id="CHEBI:30616"/>
        <dbReference type="ChEBI" id="CHEBI:83421"/>
        <dbReference type="ChEBI" id="CHEBI:456216"/>
        <dbReference type="EC" id="2.7.11.1"/>
    </reaction>
</comment>
<dbReference type="PANTHER" id="PTHR47634">
    <property type="entry name" value="PROTEIN KINASE DOMAIN-CONTAINING PROTEIN-RELATED"/>
    <property type="match status" value="1"/>
</dbReference>
<keyword evidence="11" id="KW-0472">Membrane</keyword>
<sequence length="758" mass="85104">MDATCPREDNATAAAEAEWPWKAGPWLDLYPSYLESLQDIVDLASWVNQQSRHVTNTLAQDQIFVGVLQASLLLFFLYLMYQLQQWSSRSPEEPPSDTATADVTKQLICDFNFVSEQEKRAAQEAETEALLEVEEKKRRKRFTKKRVCVSAGPVLIALRQQSKRPKPHRHQALAFEPISPMERVLEGYLPPREQPLTISLPPQEPVSVPVLVPAREEETTQLPEFISEPRGTLSTTDEIYPDSSDSSLYVSDEEQEDASQYCRGGYHPVVIGDIFDNRFRVVRKLGWGHFSTVWLCRDLKDEKYVALKVVKSAPHYIETAADEIRLLEAIRDADPLDVKRERIVRLMNHFTVRGVNGMHTCLVFEALGCSLYKLIVKNNYQGLAIAQVRNIIKQVLEGLDYLHSKCSIIHTDIKPENILLVIDNAAAMNQQIDDEINSLRVKGADFPDSYISSIEKQTKTRSKWPLIEPNGSTNTNTNTSNSTGNNSTSSTPLAAVAMSSLDKDDTTTSSTLNSNTTSSLASKYSSLLGDSECNGIGGGVSLIGGLGGGVESPILNNRYRTEKKITAKNQSQSSQNNTYTIQSLISNSNVRVKIADLGNACYDYHHFTEDIQTRQYRSIEVLLGAPYNYTADIWSTACLAFELATGDYLFDPHAGESYSRDEDHLAHIVELLGSIPQSVILRGKHGLKYFTSYGNLRNITKLKPWSLMNVLVEKYDWDPVEAKKFSDFLLPMLEYNPVIRASAAECLQHPWLDQEEFV</sequence>
<dbReference type="SMART" id="SM00220">
    <property type="entry name" value="S_TKc"/>
    <property type="match status" value="1"/>
</dbReference>
<dbReference type="InterPro" id="IPR008271">
    <property type="entry name" value="Ser/Thr_kinase_AS"/>
</dbReference>
<evidence type="ECO:0000256" key="11">
    <source>
        <dbReference type="SAM" id="Phobius"/>
    </source>
</evidence>
<dbReference type="PANTHER" id="PTHR47634:SF9">
    <property type="entry name" value="PROTEIN KINASE DOMAIN-CONTAINING PROTEIN-RELATED"/>
    <property type="match status" value="1"/>
</dbReference>
<feature type="transmembrane region" description="Helical" evidence="11">
    <location>
        <begin position="63"/>
        <end position="81"/>
    </location>
</feature>
<dbReference type="InterPro" id="IPR051334">
    <property type="entry name" value="SRPK"/>
</dbReference>
<keyword evidence="13" id="KW-1185">Reference proteome</keyword>
<evidence type="ECO:0000259" key="12">
    <source>
        <dbReference type="PROSITE" id="PS50011"/>
    </source>
</evidence>
<keyword evidence="2" id="KW-0723">Serine/threonine-protein kinase</keyword>
<evidence type="ECO:0000256" key="1">
    <source>
        <dbReference type="ARBA" id="ARBA00012513"/>
    </source>
</evidence>
<reference evidence="14" key="1">
    <citation type="submission" date="2025-08" db="UniProtKB">
        <authorList>
            <consortium name="RefSeq"/>
        </authorList>
    </citation>
    <scope>IDENTIFICATION</scope>
    <source>
        <strain evidence="14">MV-25-SWS-2005</strain>
        <tissue evidence="14">Whole body</tissue>
    </source>
</reference>
<evidence type="ECO:0000313" key="13">
    <source>
        <dbReference type="Proteomes" id="UP000001819"/>
    </source>
</evidence>
<evidence type="ECO:0000313" key="14">
    <source>
        <dbReference type="RefSeq" id="XP_015043810.2"/>
    </source>
</evidence>
<dbReference type="GO" id="GO:0005737">
    <property type="term" value="C:cytoplasm"/>
    <property type="evidence" value="ECO:0007669"/>
    <property type="project" value="TreeGrafter"/>
</dbReference>
<evidence type="ECO:0000256" key="4">
    <source>
        <dbReference type="ARBA" id="ARBA00022741"/>
    </source>
</evidence>
<gene>
    <name evidence="14" type="primary">Srpk79D</name>
</gene>
<feature type="binding site" evidence="9">
    <location>
        <position position="308"/>
    </location>
    <ligand>
        <name>ATP</name>
        <dbReference type="ChEBI" id="CHEBI:30616"/>
    </ligand>
</feature>
<dbReference type="RefSeq" id="XP_015043810.2">
    <property type="nucleotide sequence ID" value="XM_015188324.2"/>
</dbReference>